<name>A0A0D3BH90_BRAOL</name>
<dbReference type="Gramene" id="Bo3g127610.1">
    <property type="protein sequence ID" value="Bo3g127610.1"/>
    <property type="gene ID" value="Bo3g127610"/>
</dbReference>
<reference evidence="1 2" key="1">
    <citation type="journal article" date="2014" name="Genome Biol.">
        <title>Transcriptome and methylome profiling reveals relics of genome dominance in the mesopolyploid Brassica oleracea.</title>
        <authorList>
            <person name="Parkin I.A."/>
            <person name="Koh C."/>
            <person name="Tang H."/>
            <person name="Robinson S.J."/>
            <person name="Kagale S."/>
            <person name="Clarke W.E."/>
            <person name="Town C.D."/>
            <person name="Nixon J."/>
            <person name="Krishnakumar V."/>
            <person name="Bidwell S.L."/>
            <person name="Denoeud F."/>
            <person name="Belcram H."/>
            <person name="Links M.G."/>
            <person name="Just J."/>
            <person name="Clarke C."/>
            <person name="Bender T."/>
            <person name="Huebert T."/>
            <person name="Mason A.S."/>
            <person name="Pires J.C."/>
            <person name="Barker G."/>
            <person name="Moore J."/>
            <person name="Walley P.G."/>
            <person name="Manoli S."/>
            <person name="Batley J."/>
            <person name="Edwards D."/>
            <person name="Nelson M.N."/>
            <person name="Wang X."/>
            <person name="Paterson A.H."/>
            <person name="King G."/>
            <person name="Bancroft I."/>
            <person name="Chalhoub B."/>
            <person name="Sharpe A.G."/>
        </authorList>
    </citation>
    <scope>NUCLEOTIDE SEQUENCE</scope>
    <source>
        <strain evidence="1 2">cv. TO1000</strain>
    </source>
</reference>
<dbReference type="HOGENOM" id="CLU_2486453_0_0_1"/>
<evidence type="ECO:0000313" key="1">
    <source>
        <dbReference type="EnsemblPlants" id="Bo3g127610.1"/>
    </source>
</evidence>
<proteinExistence type="predicted"/>
<reference evidence="1" key="2">
    <citation type="submission" date="2015-03" db="UniProtKB">
        <authorList>
            <consortium name="EnsemblPlants"/>
        </authorList>
    </citation>
    <scope>IDENTIFICATION</scope>
</reference>
<protein>
    <submittedName>
        <fullName evidence="1">Uncharacterized protein</fullName>
    </submittedName>
</protein>
<keyword evidence="2" id="KW-1185">Reference proteome</keyword>
<dbReference type="Proteomes" id="UP000032141">
    <property type="component" value="Chromosome C3"/>
</dbReference>
<sequence length="87" mass="9999">MFRERHRLMLRHGKMKSLRCVESPSSCVESPLRGVHSSCGWSRGLLGRYSGHKSGMGVFVEQDATTKSHSRRVIIRHTCRGRCREEE</sequence>
<evidence type="ECO:0000313" key="2">
    <source>
        <dbReference type="Proteomes" id="UP000032141"/>
    </source>
</evidence>
<dbReference type="AlphaFoldDB" id="A0A0D3BH90"/>
<organism evidence="1 2">
    <name type="scientific">Brassica oleracea var. oleracea</name>
    <dbReference type="NCBI Taxonomy" id="109376"/>
    <lineage>
        <taxon>Eukaryota</taxon>
        <taxon>Viridiplantae</taxon>
        <taxon>Streptophyta</taxon>
        <taxon>Embryophyta</taxon>
        <taxon>Tracheophyta</taxon>
        <taxon>Spermatophyta</taxon>
        <taxon>Magnoliopsida</taxon>
        <taxon>eudicotyledons</taxon>
        <taxon>Gunneridae</taxon>
        <taxon>Pentapetalae</taxon>
        <taxon>rosids</taxon>
        <taxon>malvids</taxon>
        <taxon>Brassicales</taxon>
        <taxon>Brassicaceae</taxon>
        <taxon>Brassiceae</taxon>
        <taxon>Brassica</taxon>
    </lineage>
</organism>
<accession>A0A0D3BH90</accession>
<dbReference type="EnsemblPlants" id="Bo3g127610.1">
    <property type="protein sequence ID" value="Bo3g127610.1"/>
    <property type="gene ID" value="Bo3g127610"/>
</dbReference>